<organism evidence="3 4">
    <name type="scientific">Entomospira entomophila</name>
    <dbReference type="NCBI Taxonomy" id="2719988"/>
    <lineage>
        <taxon>Bacteria</taxon>
        <taxon>Pseudomonadati</taxon>
        <taxon>Spirochaetota</taxon>
        <taxon>Spirochaetia</taxon>
        <taxon>Spirochaetales</taxon>
        <taxon>Spirochaetaceae</taxon>
        <taxon>Entomospira</taxon>
    </lineage>
</organism>
<gene>
    <name evidence="3" type="ORF">HCT14_07320</name>
</gene>
<dbReference type="AlphaFoldDB" id="A0A968KTD2"/>
<feature type="domain" description="YhfX-like C-terminal" evidence="2">
    <location>
        <begin position="279"/>
        <end position="371"/>
    </location>
</feature>
<evidence type="ECO:0000313" key="3">
    <source>
        <dbReference type="EMBL" id="NIZ41312.1"/>
    </source>
</evidence>
<sequence length="387" mass="43163">MFLSKLMQDNPKLVEVAIQLHQEQTILPDTYILDLDMISMNAQKMVSVAQASDIELFFMTKQLGRNPIVAKKLCEAGMHHAVTVDYREALQMIEHQIPIGNVGHLVQIPTALLEKIILNHPLYITVYSQEILASIDHIAKKHQLQQPVLIKVIGADDLIYDGQQGGILLDDLPAYLAYAKQFEHIKVAGVTSFPCLLYEESSSTIKQTPNATTLINAKKVLEEAGISHPILNMPSATCCHTIPLIKEFGGFQGEPGHALTGTTPLHLYRDQPEKIAMAYVSEISHYVDDKSYCYGGGYYRRGKIDQALIVSNEDRRVAKVRAPHSENIDYHLEVQDRHAIGSSVVMAFRTQIFVTRSEVAVVSGIQSGEARLEGIYDSQGKYLRGRE</sequence>
<evidence type="ECO:0000313" key="4">
    <source>
        <dbReference type="Proteomes" id="UP000711995"/>
    </source>
</evidence>
<accession>A0A968KTD2</accession>
<dbReference type="Pfam" id="PF01168">
    <property type="entry name" value="Ala_racemase_N"/>
    <property type="match status" value="1"/>
</dbReference>
<dbReference type="Pfam" id="PF21279">
    <property type="entry name" value="YhfX-like_C"/>
    <property type="match status" value="1"/>
</dbReference>
<dbReference type="InterPro" id="IPR048449">
    <property type="entry name" value="YhfX-like_C"/>
</dbReference>
<dbReference type="EMBL" id="JAATLJ010000002">
    <property type="protein sequence ID" value="NIZ41312.1"/>
    <property type="molecule type" value="Genomic_DNA"/>
</dbReference>
<dbReference type="InterPro" id="IPR001608">
    <property type="entry name" value="Ala_racemase_N"/>
</dbReference>
<dbReference type="SUPFAM" id="SSF51419">
    <property type="entry name" value="PLP-binding barrel"/>
    <property type="match status" value="1"/>
</dbReference>
<evidence type="ECO:0000259" key="1">
    <source>
        <dbReference type="Pfam" id="PF01168"/>
    </source>
</evidence>
<reference evidence="3 4" key="1">
    <citation type="submission" date="2020-03" db="EMBL/GenBank/DDBJ databases">
        <title>Spirochaetal bacteria isolated from arthropods constitute a novel genus Entomospira genus novum within the order Spirochaetales.</title>
        <authorList>
            <person name="Grana-Miraglia L."/>
            <person name="Sikutova S."/>
            <person name="Fingerle V."/>
            <person name="Sing A."/>
            <person name="Castillo-Ramirez S."/>
            <person name="Margos G."/>
            <person name="Rudolf I."/>
        </authorList>
    </citation>
    <scope>NUCLEOTIDE SEQUENCE [LARGE SCALE GENOMIC DNA]</scope>
    <source>
        <strain evidence="3 4">BR193</strain>
    </source>
</reference>
<feature type="domain" description="Alanine racemase N-terminal" evidence="1">
    <location>
        <begin position="34"/>
        <end position="264"/>
    </location>
</feature>
<proteinExistence type="predicted"/>
<keyword evidence="4" id="KW-1185">Reference proteome</keyword>
<dbReference type="Gene3D" id="2.40.37.30">
    <property type="match status" value="2"/>
</dbReference>
<dbReference type="Proteomes" id="UP000711995">
    <property type="component" value="Unassembled WGS sequence"/>
</dbReference>
<dbReference type="InterPro" id="IPR029066">
    <property type="entry name" value="PLP-binding_barrel"/>
</dbReference>
<name>A0A968KTD2_9SPIO</name>
<comment type="caution">
    <text evidence="3">The sequence shown here is derived from an EMBL/GenBank/DDBJ whole genome shotgun (WGS) entry which is preliminary data.</text>
</comment>
<evidence type="ECO:0000259" key="2">
    <source>
        <dbReference type="Pfam" id="PF21279"/>
    </source>
</evidence>
<protein>
    <submittedName>
        <fullName evidence="3">YhfX family PLP-dependent enzyme</fullName>
    </submittedName>
</protein>
<dbReference type="RefSeq" id="WP_167700930.1">
    <property type="nucleotide sequence ID" value="NZ_CP118175.1"/>
</dbReference>